<feature type="transmembrane region" description="Helical" evidence="2">
    <location>
        <begin position="123"/>
        <end position="141"/>
    </location>
</feature>
<evidence type="ECO:0000256" key="1">
    <source>
        <dbReference type="SAM" id="MobiDB-lite"/>
    </source>
</evidence>
<dbReference type="PROSITE" id="PS51257">
    <property type="entry name" value="PROKAR_LIPOPROTEIN"/>
    <property type="match status" value="1"/>
</dbReference>
<evidence type="ECO:0000259" key="4">
    <source>
        <dbReference type="Pfam" id="PF15420"/>
    </source>
</evidence>
<feature type="domain" description="Alpha/beta-hydrolase N-terminal" evidence="4">
    <location>
        <begin position="32"/>
        <end position="228"/>
    </location>
</feature>
<name>A0ABY8W6J1_9ACTN</name>
<protein>
    <submittedName>
        <fullName evidence="5">Alpha/beta hydrolase</fullName>
    </submittedName>
</protein>
<dbReference type="GO" id="GO:0016787">
    <property type="term" value="F:hydrolase activity"/>
    <property type="evidence" value="ECO:0007669"/>
    <property type="project" value="UniProtKB-KW"/>
</dbReference>
<dbReference type="InterPro" id="IPR029058">
    <property type="entry name" value="AB_hydrolase_fold"/>
</dbReference>
<organism evidence="5 6">
    <name type="scientific">Actinoplanes oblitus</name>
    <dbReference type="NCBI Taxonomy" id="3040509"/>
    <lineage>
        <taxon>Bacteria</taxon>
        <taxon>Bacillati</taxon>
        <taxon>Actinomycetota</taxon>
        <taxon>Actinomycetes</taxon>
        <taxon>Micromonosporales</taxon>
        <taxon>Micromonosporaceae</taxon>
        <taxon>Actinoplanes</taxon>
    </lineage>
</organism>
<evidence type="ECO:0000259" key="3">
    <source>
        <dbReference type="Pfam" id="PF10081"/>
    </source>
</evidence>
<gene>
    <name evidence="5" type="ORF">ACTOB_005433</name>
</gene>
<dbReference type="EMBL" id="CP126980">
    <property type="protein sequence ID" value="WIM93454.1"/>
    <property type="molecule type" value="Genomic_DNA"/>
</dbReference>
<feature type="transmembrane region" description="Helical" evidence="2">
    <location>
        <begin position="161"/>
        <end position="182"/>
    </location>
</feature>
<dbReference type="InterPro" id="IPR027787">
    <property type="entry name" value="Alpha/beta-hydrolase_catalytic"/>
</dbReference>
<dbReference type="Pfam" id="PF15420">
    <property type="entry name" value="Abhydrolase_9_N"/>
    <property type="match status" value="1"/>
</dbReference>
<accession>A0ABY8W6J1</accession>
<evidence type="ECO:0000313" key="6">
    <source>
        <dbReference type="Proteomes" id="UP001240150"/>
    </source>
</evidence>
<feature type="compositionally biased region" description="Basic and acidic residues" evidence="1">
    <location>
        <begin position="513"/>
        <end position="527"/>
    </location>
</feature>
<keyword evidence="2" id="KW-0472">Membrane</keyword>
<keyword evidence="2" id="KW-0812">Transmembrane</keyword>
<evidence type="ECO:0000313" key="5">
    <source>
        <dbReference type="EMBL" id="WIM93454.1"/>
    </source>
</evidence>
<dbReference type="Pfam" id="PF10081">
    <property type="entry name" value="Abhydrolase_9"/>
    <property type="match status" value="1"/>
</dbReference>
<feature type="region of interest" description="Disordered" evidence="1">
    <location>
        <begin position="511"/>
        <end position="538"/>
    </location>
</feature>
<keyword evidence="5" id="KW-0378">Hydrolase</keyword>
<dbReference type="InterPro" id="IPR027788">
    <property type="entry name" value="Alpha/beta-hydrolase_N_dom"/>
</dbReference>
<dbReference type="Proteomes" id="UP001240150">
    <property type="component" value="Chromosome"/>
</dbReference>
<reference evidence="5 6" key="1">
    <citation type="submission" date="2023-06" db="EMBL/GenBank/DDBJ databases">
        <authorList>
            <person name="Yushchuk O."/>
            <person name="Binda E."/>
            <person name="Ruckert-Reed C."/>
            <person name="Fedorenko V."/>
            <person name="Kalinowski J."/>
            <person name="Marinelli F."/>
        </authorList>
    </citation>
    <scope>NUCLEOTIDE SEQUENCE [LARGE SCALE GENOMIC DNA]</scope>
    <source>
        <strain evidence="5 6">NRRL 3884</strain>
    </source>
</reference>
<sequence>MADVRATPFIPQPARLDLIGSVLATVFGCLSLTPSLLPRTWLVQGLVSGLCAVTGYALGCLASRPLRAVLRRSRPRRSQPRWAWPAFAVVAVPATLLCAYQGWRWQQEISRLVGVPAPPAVSWPAFLMVAAAVFAGLLGLARLLRRGVATLQHREHRHRTAAAVVVLCALGPAGAAAPAGTLDAFSQALDRRVTGVPAPVAATRSGGPGSLAPWATLGREGRSFVTDGLSTPHRTAPIRVYAGLRSAPTSRDRARLAVAELERTGAFHRAVLCLVIPTGTGWIDEPTVRALEDQYDGDTAVAVIQYGALPSWLSLLTEPDRAEDAARALLDEVHRAWVRLPAAARPKLLLYGHSQGALAAQSPFGTAGSLLGEVDGALISGPPNASPLWSGLVAGRSRTSTEVSPELPEEPGVRFADGAADLVAAGRPRVVFLQHPTDPVVWWSPELILHRPDWLREARGDAVLPSVRWIPFVTFWQLSGDMLKALDVPAGYGHGYGEEAGAAWRLITGSSSDGHEQGNWRVGRSDIPDSAYSPITDR</sequence>
<dbReference type="RefSeq" id="WP_284914661.1">
    <property type="nucleotide sequence ID" value="NZ_CP126980.1"/>
</dbReference>
<evidence type="ECO:0000256" key="2">
    <source>
        <dbReference type="SAM" id="Phobius"/>
    </source>
</evidence>
<keyword evidence="2" id="KW-1133">Transmembrane helix</keyword>
<keyword evidence="6" id="KW-1185">Reference proteome</keyword>
<dbReference type="SUPFAM" id="SSF53474">
    <property type="entry name" value="alpha/beta-Hydrolases"/>
    <property type="match status" value="1"/>
</dbReference>
<feature type="transmembrane region" description="Helical" evidence="2">
    <location>
        <begin position="82"/>
        <end position="103"/>
    </location>
</feature>
<feature type="transmembrane region" description="Helical" evidence="2">
    <location>
        <begin position="41"/>
        <end position="61"/>
    </location>
</feature>
<proteinExistence type="predicted"/>
<feature type="domain" description="Alpha/beta-hydrolase catalytic" evidence="3">
    <location>
        <begin position="238"/>
        <end position="510"/>
    </location>
</feature>